<comment type="caution">
    <text evidence="8">The sequence shown here is derived from an EMBL/GenBank/DDBJ whole genome shotgun (WGS) entry which is preliminary data.</text>
</comment>
<proteinExistence type="inferred from homology"/>
<keyword evidence="2 4" id="KW-0547">Nucleotide-binding</keyword>
<gene>
    <name evidence="8" type="ORF">M9Y10_025266</name>
</gene>
<dbReference type="InterPro" id="IPR051681">
    <property type="entry name" value="Ser/Thr_Kinases-Pseudokinases"/>
</dbReference>
<organism evidence="8 9">
    <name type="scientific">Tritrichomonas musculus</name>
    <dbReference type="NCBI Taxonomy" id="1915356"/>
    <lineage>
        <taxon>Eukaryota</taxon>
        <taxon>Metamonada</taxon>
        <taxon>Parabasalia</taxon>
        <taxon>Tritrichomonadida</taxon>
        <taxon>Tritrichomonadidae</taxon>
        <taxon>Tritrichomonas</taxon>
    </lineage>
</organism>
<dbReference type="PROSITE" id="PS00108">
    <property type="entry name" value="PROTEIN_KINASE_ST"/>
    <property type="match status" value="1"/>
</dbReference>
<feature type="domain" description="Protein kinase" evidence="7">
    <location>
        <begin position="13"/>
        <end position="290"/>
    </location>
</feature>
<dbReference type="InterPro" id="IPR008271">
    <property type="entry name" value="Ser/Thr_kinase_AS"/>
</dbReference>
<reference evidence="8 9" key="1">
    <citation type="submission" date="2024-04" db="EMBL/GenBank/DDBJ databases">
        <title>Tritrichomonas musculus Genome.</title>
        <authorList>
            <person name="Alves-Ferreira E."/>
            <person name="Grigg M."/>
            <person name="Lorenzi H."/>
            <person name="Galac M."/>
        </authorList>
    </citation>
    <scope>NUCLEOTIDE SEQUENCE [LARGE SCALE GENOMIC DNA]</scope>
    <source>
        <strain evidence="8 9">EAF2021</strain>
    </source>
</reference>
<dbReference type="Gene3D" id="1.25.40.20">
    <property type="entry name" value="Ankyrin repeat-containing domain"/>
    <property type="match status" value="1"/>
</dbReference>
<keyword evidence="1 5" id="KW-0418">Kinase</keyword>
<dbReference type="Pfam" id="PF00069">
    <property type="entry name" value="Pkinase"/>
    <property type="match status" value="1"/>
</dbReference>
<dbReference type="Proteomes" id="UP001470230">
    <property type="component" value="Unassembled WGS sequence"/>
</dbReference>
<dbReference type="InterPro" id="IPR001245">
    <property type="entry name" value="Ser-Thr/Tyr_kinase_cat_dom"/>
</dbReference>
<feature type="binding site" evidence="4">
    <location>
        <position position="41"/>
    </location>
    <ligand>
        <name>ATP</name>
        <dbReference type="ChEBI" id="CHEBI:30616"/>
    </ligand>
</feature>
<keyword evidence="9" id="KW-1185">Reference proteome</keyword>
<evidence type="ECO:0000256" key="3">
    <source>
        <dbReference type="ARBA" id="ARBA00022840"/>
    </source>
</evidence>
<name>A0ABR2HA10_9EUKA</name>
<dbReference type="PRINTS" id="PR00109">
    <property type="entry name" value="TYRKINASE"/>
</dbReference>
<dbReference type="PROSITE" id="PS00107">
    <property type="entry name" value="PROTEIN_KINASE_ATP"/>
    <property type="match status" value="1"/>
</dbReference>
<dbReference type="SMART" id="SM00220">
    <property type="entry name" value="S_TKc"/>
    <property type="match status" value="1"/>
</dbReference>
<feature type="compositionally biased region" description="Basic and acidic residues" evidence="6">
    <location>
        <begin position="312"/>
        <end position="339"/>
    </location>
</feature>
<dbReference type="SUPFAM" id="SSF56112">
    <property type="entry name" value="Protein kinase-like (PK-like)"/>
    <property type="match status" value="1"/>
</dbReference>
<sequence length="408" mass="47308">MEIESLFFDTDDYNLNHKIGEGVFGRIYLVNNHESKPFAAKIFSQSSSFSARDQMVIIREALLMKNIDHPAILKFYGINFHSFDDPSQLQPTILLEYAVNGSLKKIFRKEQAGLGDRSWSPTKKYICLLGIADAMRYLHKKGILHRDLKPENILINEDFHPLVCDFGLSRSFSESLTKSMELSMTGKVGTPIYMAPELFEDEENFGPGIDVYAFAMLAYEIVTVSEPYSENGKSINMAKLVRNVLAGRRPRFVDGITDPMKDLLSRCWHQDPKRRPSFEEIFNELSSNFYYLDEDVDEDEVNDYLDLLKDRRQNEDVPKKEDKKEEQKEDQNEAQKEIDQPSNNQELIENERKVYFEMVKELVEKHGKVEDNILHLACKTGNVNLVKYVISQNKIDITSKTVYHHYFL</sequence>
<dbReference type="EMBL" id="JAPFFF010000036">
    <property type="protein sequence ID" value="KAK8843075.1"/>
    <property type="molecule type" value="Genomic_DNA"/>
</dbReference>
<dbReference type="InterPro" id="IPR000719">
    <property type="entry name" value="Prot_kinase_dom"/>
</dbReference>
<dbReference type="InterPro" id="IPR036770">
    <property type="entry name" value="Ankyrin_rpt-contain_sf"/>
</dbReference>
<evidence type="ECO:0000256" key="5">
    <source>
        <dbReference type="RuleBase" id="RU000304"/>
    </source>
</evidence>
<keyword evidence="3 4" id="KW-0067">ATP-binding</keyword>
<dbReference type="InterPro" id="IPR017441">
    <property type="entry name" value="Protein_kinase_ATP_BS"/>
</dbReference>
<evidence type="ECO:0000256" key="6">
    <source>
        <dbReference type="SAM" id="MobiDB-lite"/>
    </source>
</evidence>
<keyword evidence="1 5" id="KW-0808">Transferase</keyword>
<comment type="similarity">
    <text evidence="5">Belongs to the protein kinase superfamily.</text>
</comment>
<protein>
    <recommendedName>
        <fullName evidence="7">Protein kinase domain-containing protein</fullName>
    </recommendedName>
</protein>
<evidence type="ECO:0000313" key="9">
    <source>
        <dbReference type="Proteomes" id="UP001470230"/>
    </source>
</evidence>
<dbReference type="PANTHER" id="PTHR44329:SF214">
    <property type="entry name" value="PROTEIN KINASE DOMAIN-CONTAINING PROTEIN"/>
    <property type="match status" value="1"/>
</dbReference>
<evidence type="ECO:0000313" key="8">
    <source>
        <dbReference type="EMBL" id="KAK8843075.1"/>
    </source>
</evidence>
<dbReference type="PROSITE" id="PS50011">
    <property type="entry name" value="PROTEIN_KINASE_DOM"/>
    <property type="match status" value="1"/>
</dbReference>
<evidence type="ECO:0000259" key="7">
    <source>
        <dbReference type="PROSITE" id="PS50011"/>
    </source>
</evidence>
<feature type="region of interest" description="Disordered" evidence="6">
    <location>
        <begin position="312"/>
        <end position="344"/>
    </location>
</feature>
<evidence type="ECO:0000256" key="2">
    <source>
        <dbReference type="ARBA" id="ARBA00022741"/>
    </source>
</evidence>
<evidence type="ECO:0000256" key="4">
    <source>
        <dbReference type="PROSITE-ProRule" id="PRU10141"/>
    </source>
</evidence>
<dbReference type="InterPro" id="IPR011009">
    <property type="entry name" value="Kinase-like_dom_sf"/>
</dbReference>
<dbReference type="Gene3D" id="1.10.510.10">
    <property type="entry name" value="Transferase(Phosphotransferase) domain 1"/>
    <property type="match status" value="1"/>
</dbReference>
<keyword evidence="1 5" id="KW-0723">Serine/threonine-protein kinase</keyword>
<accession>A0ABR2HA10</accession>
<evidence type="ECO:0000256" key="1">
    <source>
        <dbReference type="ARBA" id="ARBA00022527"/>
    </source>
</evidence>
<dbReference type="PANTHER" id="PTHR44329">
    <property type="entry name" value="SERINE/THREONINE-PROTEIN KINASE TNNI3K-RELATED"/>
    <property type="match status" value="1"/>
</dbReference>